<feature type="region of interest" description="Disordered" evidence="1">
    <location>
        <begin position="116"/>
        <end position="168"/>
    </location>
</feature>
<reference evidence="3" key="1">
    <citation type="submission" date="2013-06" db="EMBL/GenBank/DDBJ databases">
        <authorList>
            <person name="Zhao Q."/>
        </authorList>
    </citation>
    <scope>NUCLEOTIDE SEQUENCE</scope>
    <source>
        <strain evidence="3">cv. W1943</strain>
    </source>
</reference>
<evidence type="ECO:0000256" key="1">
    <source>
        <dbReference type="SAM" id="MobiDB-lite"/>
    </source>
</evidence>
<protein>
    <submittedName>
        <fullName evidence="2">Uncharacterized protein</fullName>
    </submittedName>
</protein>
<keyword evidence="3" id="KW-1185">Reference proteome</keyword>
<name>A0A0E0PB11_ORYRU</name>
<sequence>MGSEPERSSCLRSNGYFDLSIPYRSAIFVFGSHMPIQWLCSDGGWAEKAATAVRAKKAVAVAAVVRAALLSSPNRQRLQQLVTWFVPHTPLHPTRCLCLRLLPSFLQNRERPAALCSPTPPAEPLAPAGSHARTTRLDATGSTVRPIRRQSPGERARPLPPSLPSPLGGWLTAAAPSSLLEGSTRKGITLTFS</sequence>
<dbReference type="Proteomes" id="UP000008022">
    <property type="component" value="Unassembled WGS sequence"/>
</dbReference>
<accession>A0A0E0PB11</accession>
<evidence type="ECO:0000313" key="3">
    <source>
        <dbReference type="Proteomes" id="UP000008022"/>
    </source>
</evidence>
<dbReference type="EnsemblPlants" id="ORUFI04G18830.1">
    <property type="protein sequence ID" value="ORUFI04G18830.1"/>
    <property type="gene ID" value="ORUFI04G18830"/>
</dbReference>
<organism evidence="2 3">
    <name type="scientific">Oryza rufipogon</name>
    <name type="common">Brownbeard rice</name>
    <name type="synonym">Asian wild rice</name>
    <dbReference type="NCBI Taxonomy" id="4529"/>
    <lineage>
        <taxon>Eukaryota</taxon>
        <taxon>Viridiplantae</taxon>
        <taxon>Streptophyta</taxon>
        <taxon>Embryophyta</taxon>
        <taxon>Tracheophyta</taxon>
        <taxon>Spermatophyta</taxon>
        <taxon>Magnoliopsida</taxon>
        <taxon>Liliopsida</taxon>
        <taxon>Poales</taxon>
        <taxon>Poaceae</taxon>
        <taxon>BOP clade</taxon>
        <taxon>Oryzoideae</taxon>
        <taxon>Oryzeae</taxon>
        <taxon>Oryzinae</taxon>
        <taxon>Oryza</taxon>
    </lineage>
</organism>
<proteinExistence type="predicted"/>
<dbReference type="HOGENOM" id="CLU_121668_0_0_1"/>
<dbReference type="Gramene" id="ORUFI04G18830.1">
    <property type="protein sequence ID" value="ORUFI04G18830.1"/>
    <property type="gene ID" value="ORUFI04G18830"/>
</dbReference>
<dbReference type="AlphaFoldDB" id="A0A0E0PB11"/>
<reference evidence="2" key="2">
    <citation type="submission" date="2015-06" db="UniProtKB">
        <authorList>
            <consortium name="EnsemblPlants"/>
        </authorList>
    </citation>
    <scope>IDENTIFICATION</scope>
</reference>
<evidence type="ECO:0000313" key="2">
    <source>
        <dbReference type="EnsemblPlants" id="ORUFI04G18830.1"/>
    </source>
</evidence>